<evidence type="ECO:0000313" key="2">
    <source>
        <dbReference type="EMBL" id="KAJ7728333.1"/>
    </source>
</evidence>
<keyword evidence="1" id="KW-1133">Transmembrane helix</keyword>
<keyword evidence="3" id="KW-1185">Reference proteome</keyword>
<reference evidence="2" key="1">
    <citation type="submission" date="2023-03" db="EMBL/GenBank/DDBJ databases">
        <title>Massive genome expansion in bonnet fungi (Mycena s.s.) driven by repeated elements and novel gene families across ecological guilds.</title>
        <authorList>
            <consortium name="Lawrence Berkeley National Laboratory"/>
            <person name="Harder C.B."/>
            <person name="Miyauchi S."/>
            <person name="Viragh M."/>
            <person name="Kuo A."/>
            <person name="Thoen E."/>
            <person name="Andreopoulos B."/>
            <person name="Lu D."/>
            <person name="Skrede I."/>
            <person name="Drula E."/>
            <person name="Henrissat B."/>
            <person name="Morin E."/>
            <person name="Kohler A."/>
            <person name="Barry K."/>
            <person name="LaButti K."/>
            <person name="Morin E."/>
            <person name="Salamov A."/>
            <person name="Lipzen A."/>
            <person name="Mereny Z."/>
            <person name="Hegedus B."/>
            <person name="Baldrian P."/>
            <person name="Stursova M."/>
            <person name="Weitz H."/>
            <person name="Taylor A."/>
            <person name="Grigoriev I.V."/>
            <person name="Nagy L.G."/>
            <person name="Martin F."/>
            <person name="Kauserud H."/>
        </authorList>
    </citation>
    <scope>NUCLEOTIDE SEQUENCE</scope>
    <source>
        <strain evidence="2">CBHHK182m</strain>
    </source>
</reference>
<feature type="transmembrane region" description="Helical" evidence="1">
    <location>
        <begin position="12"/>
        <end position="32"/>
    </location>
</feature>
<gene>
    <name evidence="2" type="ORF">B0H16DRAFT_1697461</name>
</gene>
<accession>A0AAD7HU81</accession>
<comment type="caution">
    <text evidence="2">The sequence shown here is derived from an EMBL/GenBank/DDBJ whole genome shotgun (WGS) entry which is preliminary data.</text>
</comment>
<evidence type="ECO:0000256" key="1">
    <source>
        <dbReference type="SAM" id="Phobius"/>
    </source>
</evidence>
<dbReference type="Proteomes" id="UP001215598">
    <property type="component" value="Unassembled WGS sequence"/>
</dbReference>
<keyword evidence="1" id="KW-0472">Membrane</keyword>
<proteinExistence type="predicted"/>
<organism evidence="2 3">
    <name type="scientific">Mycena metata</name>
    <dbReference type="NCBI Taxonomy" id="1033252"/>
    <lineage>
        <taxon>Eukaryota</taxon>
        <taxon>Fungi</taxon>
        <taxon>Dikarya</taxon>
        <taxon>Basidiomycota</taxon>
        <taxon>Agaricomycotina</taxon>
        <taxon>Agaricomycetes</taxon>
        <taxon>Agaricomycetidae</taxon>
        <taxon>Agaricales</taxon>
        <taxon>Marasmiineae</taxon>
        <taxon>Mycenaceae</taxon>
        <taxon>Mycena</taxon>
    </lineage>
</organism>
<dbReference type="EMBL" id="JARKIB010000173">
    <property type="protein sequence ID" value="KAJ7728333.1"/>
    <property type="molecule type" value="Genomic_DNA"/>
</dbReference>
<keyword evidence="1" id="KW-0812">Transmembrane</keyword>
<sequence length="165" mass="17641">MSGQSSVGTQIYQIALAASIGVVFCIGFGLCCRARVLDRRARAHRLLFPPPVPKIQEKPSLYDAYLESGDHGVSWHEVMPLALSPYGAEPQTVVPSKPGTVDVDPLISALSRVALVIAMPSPYPFHHPNPPSDSLSDLEEGHGVPYVELGVLDVEVHGEIVQPGG</sequence>
<evidence type="ECO:0000313" key="3">
    <source>
        <dbReference type="Proteomes" id="UP001215598"/>
    </source>
</evidence>
<name>A0AAD7HU81_9AGAR</name>
<dbReference type="AlphaFoldDB" id="A0AAD7HU81"/>
<protein>
    <submittedName>
        <fullName evidence="2">Uncharacterized protein</fullName>
    </submittedName>
</protein>